<dbReference type="AlphaFoldDB" id="A0A840UMN0"/>
<evidence type="ECO:0000313" key="2">
    <source>
        <dbReference type="EMBL" id="MBB5347527.1"/>
    </source>
</evidence>
<keyword evidence="3" id="KW-1185">Reference proteome</keyword>
<evidence type="ECO:0000313" key="3">
    <source>
        <dbReference type="Proteomes" id="UP000539642"/>
    </source>
</evidence>
<feature type="region of interest" description="Disordered" evidence="1">
    <location>
        <begin position="1"/>
        <end position="29"/>
    </location>
</feature>
<organism evidence="2 3">
    <name type="scientific">Desulfoprunum benzoelyticum</name>
    <dbReference type="NCBI Taxonomy" id="1506996"/>
    <lineage>
        <taxon>Bacteria</taxon>
        <taxon>Pseudomonadati</taxon>
        <taxon>Thermodesulfobacteriota</taxon>
        <taxon>Desulfobulbia</taxon>
        <taxon>Desulfobulbales</taxon>
        <taxon>Desulfobulbaceae</taxon>
        <taxon>Desulfoprunum</taxon>
    </lineage>
</organism>
<proteinExistence type="predicted"/>
<feature type="compositionally biased region" description="Polar residues" evidence="1">
    <location>
        <begin position="1"/>
        <end position="10"/>
    </location>
</feature>
<dbReference type="RefSeq" id="WP_183349380.1">
    <property type="nucleotide sequence ID" value="NZ_JACHEO010000005.1"/>
</dbReference>
<comment type="caution">
    <text evidence="2">The sequence shown here is derived from an EMBL/GenBank/DDBJ whole genome shotgun (WGS) entry which is preliminary data.</text>
</comment>
<sequence length="61" mass="6795">MERAGSQTGLQDAKGRHSTGGSRWPSADLQQPLPLDLITRIVHFRVAEEQQQAAAREKGRR</sequence>
<evidence type="ECO:0000256" key="1">
    <source>
        <dbReference type="SAM" id="MobiDB-lite"/>
    </source>
</evidence>
<gene>
    <name evidence="2" type="ORF">HNQ81_001248</name>
</gene>
<protein>
    <submittedName>
        <fullName evidence="2">Uncharacterized protein</fullName>
    </submittedName>
</protein>
<dbReference type="Proteomes" id="UP000539642">
    <property type="component" value="Unassembled WGS sequence"/>
</dbReference>
<accession>A0A840UMN0</accession>
<dbReference type="EMBL" id="JACHEO010000005">
    <property type="protein sequence ID" value="MBB5347527.1"/>
    <property type="molecule type" value="Genomic_DNA"/>
</dbReference>
<reference evidence="2 3" key="1">
    <citation type="submission" date="2020-08" db="EMBL/GenBank/DDBJ databases">
        <title>Genomic Encyclopedia of Type Strains, Phase IV (KMG-IV): sequencing the most valuable type-strain genomes for metagenomic binning, comparative biology and taxonomic classification.</title>
        <authorList>
            <person name="Goeker M."/>
        </authorList>
    </citation>
    <scope>NUCLEOTIDE SEQUENCE [LARGE SCALE GENOMIC DNA]</scope>
    <source>
        <strain evidence="2 3">DSM 28570</strain>
    </source>
</reference>
<name>A0A840UMN0_9BACT</name>